<keyword evidence="2" id="KW-1185">Reference proteome</keyword>
<evidence type="ECO:0000313" key="1">
    <source>
        <dbReference type="EMBL" id="WQD39631.1"/>
    </source>
</evidence>
<accession>A0ABZ0W909</accession>
<reference evidence="1 2" key="1">
    <citation type="submission" date="2023-12" db="EMBL/GenBank/DDBJ databases">
        <title>Genome sequencing and assembly of bacterial species from a model synthetic community.</title>
        <authorList>
            <person name="Hogle S.L."/>
        </authorList>
    </citation>
    <scope>NUCLEOTIDE SEQUENCE [LARGE SCALE GENOMIC DNA]</scope>
    <source>
        <strain evidence="1 2">HAMBI_3031</strain>
    </source>
</reference>
<dbReference type="RefSeq" id="WP_327138730.1">
    <property type="nucleotide sequence ID" value="NZ_CP139960.1"/>
</dbReference>
<dbReference type="SUPFAM" id="SSF48208">
    <property type="entry name" value="Six-hairpin glycosidases"/>
    <property type="match status" value="1"/>
</dbReference>
<dbReference type="EMBL" id="CP139960">
    <property type="protein sequence ID" value="WQD39631.1"/>
    <property type="molecule type" value="Genomic_DNA"/>
</dbReference>
<organism evidence="1 2">
    <name type="scientific">Niabella yanshanensis</name>
    <dbReference type="NCBI Taxonomy" id="577386"/>
    <lineage>
        <taxon>Bacteria</taxon>
        <taxon>Pseudomonadati</taxon>
        <taxon>Bacteroidota</taxon>
        <taxon>Chitinophagia</taxon>
        <taxon>Chitinophagales</taxon>
        <taxon>Chitinophagaceae</taxon>
        <taxon>Niabella</taxon>
    </lineage>
</organism>
<sequence length="865" mass="97357">MSLYIFVAVVLLSIPGIGGYSQSLKAPKLESRGLRMNWVYTNEGYRLQQLQVNGQQQWRSLSGVSGQYTILYSRNQPGMDAQVIKDEKGGEVLFPEPEYRYIIPTWKANTSAVSLNKEGNAVSFYPQQCRAVGNTLVFSQNTDVADVEATWKPDPVHAHDLRVTIRLTARAAGYYSIATPALTVNDKKQFDWAVIPGIFQGKTINNNFVDAYAYGHGIPDVPVVVRERTAAALTSILTNKEGVTIAVTAEPGTARHPWLSDKSTQSDWLLGLSLVNRNQQLTPTLYHPVLGQQKSFLNKGESISFNFRFTIEDKNWYPVYQHVVNDVYRFDQLLHLKQTNLSLSQRMEQLLGYVKNDSTSRWRTFDYKGSIIGAQEYLGGVHESEKDAVKNADYGAMWMLGTITGDSVLQHTRLPQALNFKLAQQHTADDFFKGAAAGQYYLYRSKRFTEEWGAYTEPIATTYYMMLDIGNVLLFEPGHQKLKTELRLAADWLLAKMKPEGFWEVAYNNGTQKPMFTDQKDYRPTFYGLLVAYKLLGDKKYLDAALRSADWFIKNAVEPGYFLGVCGDARFAPDFATAQSAQALLDLYDMTRQVRFKQAAITTARYYTTSIYSHPIPDRSTKKNGARTLEDWQISQVGLSFEHGGTLGSANPSGPILLASHAGMFVRFFELTRDSLFLKMARTAALAKDAFVDPATGVASYYWSAMNRGAGPFPHHAWWQVGWITDYLMSELSLRSGGRIAFPSGFVTPKVGPHKTFGFDAGKIFGEPARLVLMDQLVSFDNPNIDYLCALDLETKKFYLFVLNNDDDAQQSTLQINPSRFMAGHRLQLESINCLSANGKRIPFSWGDQVNINPYGLQVYSFRFD</sequence>
<evidence type="ECO:0000313" key="2">
    <source>
        <dbReference type="Proteomes" id="UP001325680"/>
    </source>
</evidence>
<gene>
    <name evidence="1" type="ORF">U0035_05655</name>
</gene>
<name>A0ABZ0W909_9BACT</name>
<dbReference type="InterPro" id="IPR008928">
    <property type="entry name" value="6-hairpin_glycosidase_sf"/>
</dbReference>
<dbReference type="Proteomes" id="UP001325680">
    <property type="component" value="Chromosome"/>
</dbReference>
<proteinExistence type="predicted"/>
<protein>
    <submittedName>
        <fullName evidence="1">Glycerophosphoryl diester phosphodiesterase</fullName>
    </submittedName>
</protein>